<dbReference type="PANTHER" id="PTHR43221:SF2">
    <property type="entry name" value="PROTEASE HTPX HOMOLOG"/>
    <property type="match status" value="1"/>
</dbReference>
<evidence type="ECO:0000256" key="9">
    <source>
        <dbReference type="ARBA" id="ARBA00023136"/>
    </source>
</evidence>
<evidence type="ECO:0000256" key="4">
    <source>
        <dbReference type="ARBA" id="ARBA00022723"/>
    </source>
</evidence>
<proteinExistence type="inferred from homology"/>
<evidence type="ECO:0000256" key="3">
    <source>
        <dbReference type="ARBA" id="ARBA00022692"/>
    </source>
</evidence>
<dbReference type="EMBL" id="CP031150">
    <property type="protein sequence ID" value="AXG05110.1"/>
    <property type="molecule type" value="Genomic_DNA"/>
</dbReference>
<dbReference type="GO" id="GO:0004222">
    <property type="term" value="F:metalloendopeptidase activity"/>
    <property type="evidence" value="ECO:0007669"/>
    <property type="project" value="InterPro"/>
</dbReference>
<comment type="similarity">
    <text evidence="10">Belongs to the peptidase M48 family.</text>
</comment>
<keyword evidence="14" id="KW-1185">Reference proteome</keyword>
<keyword evidence="9 11" id="KW-0472">Membrane</keyword>
<evidence type="ECO:0000256" key="2">
    <source>
        <dbReference type="ARBA" id="ARBA00022670"/>
    </source>
</evidence>
<dbReference type="AlphaFoldDB" id="A0A345DYT8"/>
<dbReference type="GO" id="GO:0046872">
    <property type="term" value="F:metal ion binding"/>
    <property type="evidence" value="ECO:0007669"/>
    <property type="project" value="UniProtKB-KW"/>
</dbReference>
<keyword evidence="1" id="KW-1003">Cell membrane</keyword>
<gene>
    <name evidence="13" type="ORF">DU500_00955</name>
</gene>
<dbReference type="InterPro" id="IPR001915">
    <property type="entry name" value="Peptidase_M48"/>
</dbReference>
<organism evidence="13 14">
    <name type="scientific">Haloplanus rubicundus</name>
    <dbReference type="NCBI Taxonomy" id="1547898"/>
    <lineage>
        <taxon>Archaea</taxon>
        <taxon>Methanobacteriati</taxon>
        <taxon>Methanobacteriota</taxon>
        <taxon>Stenosarchaea group</taxon>
        <taxon>Halobacteria</taxon>
        <taxon>Halobacteriales</taxon>
        <taxon>Haloferacaceae</taxon>
        <taxon>Haloplanus</taxon>
    </lineage>
</organism>
<evidence type="ECO:0000256" key="5">
    <source>
        <dbReference type="ARBA" id="ARBA00022801"/>
    </source>
</evidence>
<evidence type="ECO:0000313" key="14">
    <source>
        <dbReference type="Proteomes" id="UP000253273"/>
    </source>
</evidence>
<dbReference type="KEGG" id="haj:DU500_00955"/>
<sequence length="307" mass="32937">MRRPGSSLLFAAAAAATLVVYATLSVLTYRALLYLWAQQPDPATTTAVVVALTLAAGYASYRLGTARIRFALDPAELPRAELPELYRRVDALADRVGVETPRLMVASLQGPNALALGGARDGDVVLDGSLFRLLTATELEAIIAHELVHLKGRDSLVKTLGYSVVRTVTGVVWVVLLPILLLVGGVARTVSLLRGDDPAEFRRTVRTADAVVTSLVVVCLFTLTAAVQAYSRRREYAADDRAARLTGPLALASALEKIDRATTPGGLLSTLVVHGDEEGLVTDLLASHPPMDDRIERLRQAAARRRN</sequence>
<evidence type="ECO:0000256" key="6">
    <source>
        <dbReference type="ARBA" id="ARBA00022833"/>
    </source>
</evidence>
<keyword evidence="6 10" id="KW-0862">Zinc</keyword>
<keyword evidence="2 10" id="KW-0645">Protease</keyword>
<dbReference type="Proteomes" id="UP000253273">
    <property type="component" value="Chromosome"/>
</dbReference>
<reference evidence="13 14" key="1">
    <citation type="submission" date="2018-07" db="EMBL/GenBank/DDBJ databases">
        <title>Genome sequences of Haloplanus sp. CBA1113.</title>
        <authorList>
            <person name="Kim Y.B."/>
            <person name="Roh S.W."/>
        </authorList>
    </citation>
    <scope>NUCLEOTIDE SEQUENCE [LARGE SCALE GENOMIC DNA]</scope>
    <source>
        <strain evidence="13 14">CBA1113</strain>
    </source>
</reference>
<dbReference type="Gene3D" id="3.30.2010.10">
    <property type="entry name" value="Metalloproteases ('zincins'), catalytic domain"/>
    <property type="match status" value="1"/>
</dbReference>
<evidence type="ECO:0000256" key="8">
    <source>
        <dbReference type="ARBA" id="ARBA00023049"/>
    </source>
</evidence>
<evidence type="ECO:0000259" key="12">
    <source>
        <dbReference type="Pfam" id="PF01435"/>
    </source>
</evidence>
<keyword evidence="8 10" id="KW-0482">Metalloprotease</keyword>
<feature type="transmembrane region" description="Helical" evidence="11">
    <location>
        <begin position="46"/>
        <end position="64"/>
    </location>
</feature>
<keyword evidence="3 11" id="KW-0812">Transmembrane</keyword>
<dbReference type="PANTHER" id="PTHR43221">
    <property type="entry name" value="PROTEASE HTPX"/>
    <property type="match status" value="1"/>
</dbReference>
<comment type="cofactor">
    <cofactor evidence="10">
        <name>Zn(2+)</name>
        <dbReference type="ChEBI" id="CHEBI:29105"/>
    </cofactor>
    <text evidence="10">Binds 1 zinc ion per subunit.</text>
</comment>
<protein>
    <recommendedName>
        <fullName evidence="12">Peptidase M48 domain-containing protein</fullName>
    </recommendedName>
</protein>
<keyword evidence="7 11" id="KW-1133">Transmembrane helix</keyword>
<keyword evidence="5 10" id="KW-0378">Hydrolase</keyword>
<feature type="domain" description="Peptidase M48" evidence="12">
    <location>
        <begin position="83"/>
        <end position="301"/>
    </location>
</feature>
<dbReference type="GeneID" id="37281910"/>
<evidence type="ECO:0000256" key="10">
    <source>
        <dbReference type="RuleBase" id="RU003983"/>
    </source>
</evidence>
<keyword evidence="4" id="KW-0479">Metal-binding</keyword>
<dbReference type="GO" id="GO:0006508">
    <property type="term" value="P:proteolysis"/>
    <property type="evidence" value="ECO:0007669"/>
    <property type="project" value="UniProtKB-KW"/>
</dbReference>
<dbReference type="Pfam" id="PF01435">
    <property type="entry name" value="Peptidase_M48"/>
    <property type="match status" value="1"/>
</dbReference>
<feature type="transmembrane region" description="Helical" evidence="11">
    <location>
        <begin position="210"/>
        <end position="231"/>
    </location>
</feature>
<evidence type="ECO:0000313" key="13">
    <source>
        <dbReference type="EMBL" id="AXG05110.1"/>
    </source>
</evidence>
<evidence type="ECO:0000256" key="7">
    <source>
        <dbReference type="ARBA" id="ARBA00022989"/>
    </source>
</evidence>
<evidence type="ECO:0000256" key="11">
    <source>
        <dbReference type="SAM" id="Phobius"/>
    </source>
</evidence>
<feature type="transmembrane region" description="Helical" evidence="11">
    <location>
        <begin position="168"/>
        <end position="190"/>
    </location>
</feature>
<name>A0A345DYT8_9EURY</name>
<accession>A0A345DYT8</accession>
<dbReference type="OrthoDB" id="186977at2157"/>
<evidence type="ECO:0000256" key="1">
    <source>
        <dbReference type="ARBA" id="ARBA00022475"/>
    </source>
</evidence>
<dbReference type="RefSeq" id="WP_114584265.1">
    <property type="nucleotide sequence ID" value="NZ_CP031150.1"/>
</dbReference>
<dbReference type="InterPro" id="IPR050083">
    <property type="entry name" value="HtpX_protease"/>
</dbReference>